<feature type="transmembrane region" description="Helical" evidence="1">
    <location>
        <begin position="71"/>
        <end position="94"/>
    </location>
</feature>
<reference evidence="3" key="1">
    <citation type="journal article" date="2009" name="BMC Bioinformatics">
        <title>The Mycoplasma conjunctivae genome sequencing, annotation and analysis.</title>
        <authorList>
            <person name="Calderon-Copete S.P."/>
            <person name="Wigger G."/>
            <person name="Wunderlin C."/>
            <person name="Schmidheini T."/>
            <person name="Frey J."/>
            <person name="Quail M.A."/>
            <person name="Falquet L."/>
        </authorList>
    </citation>
    <scope>NUCLEOTIDE SEQUENCE [LARGE SCALE GENOMIC DNA]</scope>
    <source>
        <strain evidence="3">ATCC 25834 / NCTC 10147 / HRC/581</strain>
    </source>
</reference>
<dbReference type="EMBL" id="FM864216">
    <property type="protein sequence ID" value="CAT05182.1"/>
    <property type="molecule type" value="Genomic_DNA"/>
</dbReference>
<name>C5J6R9_MESCH</name>
<dbReference type="Proteomes" id="UP000001491">
    <property type="component" value="Chromosome"/>
</dbReference>
<gene>
    <name evidence="2" type="ordered locus">MCJ_004770</name>
</gene>
<keyword evidence="1" id="KW-1133">Transmembrane helix</keyword>
<evidence type="ECO:0000256" key="1">
    <source>
        <dbReference type="SAM" id="Phobius"/>
    </source>
</evidence>
<dbReference type="AlphaFoldDB" id="C5J6R9"/>
<keyword evidence="1" id="KW-0812">Transmembrane</keyword>
<organism evidence="2 3">
    <name type="scientific">Mesomycoplasma conjunctivae (strain ATCC 25834 / NCTC 10147 / HRC/581)</name>
    <name type="common">Mycoplasma conjunctivae</name>
    <dbReference type="NCBI Taxonomy" id="572263"/>
    <lineage>
        <taxon>Bacteria</taxon>
        <taxon>Bacillati</taxon>
        <taxon>Mycoplasmatota</taxon>
        <taxon>Mycoplasmoidales</taxon>
        <taxon>Metamycoplasmataceae</taxon>
        <taxon>Mesomycoplasma</taxon>
    </lineage>
</organism>
<dbReference type="KEGG" id="mco:MCJ_004770"/>
<dbReference type="HOGENOM" id="CLU_1765971_0_0_14"/>
<evidence type="ECO:0000313" key="3">
    <source>
        <dbReference type="Proteomes" id="UP000001491"/>
    </source>
</evidence>
<protein>
    <submittedName>
        <fullName evidence="2">Uncharacterized protein</fullName>
    </submittedName>
</protein>
<keyword evidence="3" id="KW-1185">Reference proteome</keyword>
<accession>C5J6R9</accession>
<keyword evidence="1" id="KW-0472">Membrane</keyword>
<evidence type="ECO:0000313" key="2">
    <source>
        <dbReference type="EMBL" id="CAT05182.1"/>
    </source>
</evidence>
<dbReference type="eggNOG" id="ENOG5030NSB">
    <property type="taxonomic scope" value="Bacteria"/>
</dbReference>
<proteinExistence type="predicted"/>
<sequence>MIAGLIDDGDNSFNNLFYRIEIKEVEDPKIESFIDQLKSSNYDAEFIEFFRSFFSEKIQIENRILNSAAQAWFVISMVLIILICFLIVTSVNFLGFHEVEIGLQSLKFKGFISDETYFDITNKLNQEKSKINIQKIKMLEKIEQQGD</sequence>